<reference evidence="1" key="1">
    <citation type="submission" date="2020-02" db="EMBL/GenBank/DDBJ databases">
        <authorList>
            <person name="Meier V. D."/>
        </authorList>
    </citation>
    <scope>NUCLEOTIDE SEQUENCE</scope>
    <source>
        <strain evidence="1">AVDCRST_MAG73</strain>
    </source>
</reference>
<proteinExistence type="predicted"/>
<gene>
    <name evidence="1" type="ORF">AVDCRST_MAG73-808</name>
</gene>
<organism evidence="1">
    <name type="scientific">uncultured Thermomicrobiales bacterium</name>
    <dbReference type="NCBI Taxonomy" id="1645740"/>
    <lineage>
        <taxon>Bacteria</taxon>
        <taxon>Pseudomonadati</taxon>
        <taxon>Thermomicrobiota</taxon>
        <taxon>Thermomicrobia</taxon>
        <taxon>Thermomicrobiales</taxon>
        <taxon>environmental samples</taxon>
    </lineage>
</organism>
<accession>A0A6J4TQG2</accession>
<evidence type="ECO:0000313" key="1">
    <source>
        <dbReference type="EMBL" id="CAA9529584.1"/>
    </source>
</evidence>
<dbReference type="EMBL" id="CADCWE010000046">
    <property type="protein sequence ID" value="CAA9529584.1"/>
    <property type="molecule type" value="Genomic_DNA"/>
</dbReference>
<dbReference type="AlphaFoldDB" id="A0A6J4TQG2"/>
<name>A0A6J4TQG2_9BACT</name>
<sequence>MAWERRSRGGTYYTRSRKVRGRVVREYVGAGPAAELAAATDAAERAERAATAAAWAASCAAREETDRVLDAFGRSVDGLARAALAAAGFRQHNRGEWRRARMATTALLRDTPPTAPPATTPAELTALLQRAAGGDEDALAAARGVLDAVPDGWKTIADLGLQAQRPWVEIASGGDALLREALAHELAAMRRELAGPAASPLERLLAERVALSWLALQVADEEAARSFAGGGAGARAAYYQTQLDRAQRLFLAAARSLAQVRRLLVPAIQVNVGARQVNVAG</sequence>
<protein>
    <submittedName>
        <fullName evidence="1">Uncharacterized protein</fullName>
    </submittedName>
</protein>